<keyword evidence="5" id="KW-0560">Oxidoreductase</keyword>
<evidence type="ECO:0000313" key="9">
    <source>
        <dbReference type="Proteomes" id="UP000799118"/>
    </source>
</evidence>
<evidence type="ECO:0000313" key="8">
    <source>
        <dbReference type="EMBL" id="KAE9399444.1"/>
    </source>
</evidence>
<sequence>MMGWDRSLVFLQYGKRFLLHREILQNYFGQQESMVFNPISYEESIVMVKRLMDNPTDYKNIMARYMTCIIVKIAYG</sequence>
<dbReference type="GO" id="GO:0005506">
    <property type="term" value="F:iron ion binding"/>
    <property type="evidence" value="ECO:0007669"/>
    <property type="project" value="InterPro"/>
</dbReference>
<dbReference type="InterPro" id="IPR050364">
    <property type="entry name" value="Cytochrome_P450_fung"/>
</dbReference>
<keyword evidence="9" id="KW-1185">Reference proteome</keyword>
<protein>
    <submittedName>
        <fullName evidence="8">Uncharacterized protein</fullName>
    </submittedName>
</protein>
<dbReference type="GO" id="GO:0020037">
    <property type="term" value="F:heme binding"/>
    <property type="evidence" value="ECO:0007669"/>
    <property type="project" value="InterPro"/>
</dbReference>
<evidence type="ECO:0000256" key="2">
    <source>
        <dbReference type="ARBA" id="ARBA00010617"/>
    </source>
</evidence>
<organism evidence="8 9">
    <name type="scientific">Gymnopus androsaceus JB14</name>
    <dbReference type="NCBI Taxonomy" id="1447944"/>
    <lineage>
        <taxon>Eukaryota</taxon>
        <taxon>Fungi</taxon>
        <taxon>Dikarya</taxon>
        <taxon>Basidiomycota</taxon>
        <taxon>Agaricomycotina</taxon>
        <taxon>Agaricomycetes</taxon>
        <taxon>Agaricomycetidae</taxon>
        <taxon>Agaricales</taxon>
        <taxon>Marasmiineae</taxon>
        <taxon>Omphalotaceae</taxon>
        <taxon>Gymnopus</taxon>
    </lineage>
</organism>
<dbReference type="Proteomes" id="UP000799118">
    <property type="component" value="Unassembled WGS sequence"/>
</dbReference>
<dbReference type="GO" id="GO:0004497">
    <property type="term" value="F:monooxygenase activity"/>
    <property type="evidence" value="ECO:0007669"/>
    <property type="project" value="UniProtKB-KW"/>
</dbReference>
<accession>A0A6A4HQY5</accession>
<evidence type="ECO:0000256" key="7">
    <source>
        <dbReference type="ARBA" id="ARBA00023033"/>
    </source>
</evidence>
<comment type="similarity">
    <text evidence="2">Belongs to the cytochrome P450 family.</text>
</comment>
<evidence type="ECO:0000256" key="4">
    <source>
        <dbReference type="ARBA" id="ARBA00022723"/>
    </source>
</evidence>
<dbReference type="OrthoDB" id="2789670at2759"/>
<dbReference type="AlphaFoldDB" id="A0A6A4HQY5"/>
<evidence type="ECO:0000256" key="3">
    <source>
        <dbReference type="ARBA" id="ARBA00022617"/>
    </source>
</evidence>
<name>A0A6A4HQY5_9AGAR</name>
<dbReference type="PANTHER" id="PTHR46300:SF5">
    <property type="entry name" value="CYTOCHROME P450"/>
    <property type="match status" value="1"/>
</dbReference>
<evidence type="ECO:0000256" key="6">
    <source>
        <dbReference type="ARBA" id="ARBA00023004"/>
    </source>
</evidence>
<evidence type="ECO:0000256" key="1">
    <source>
        <dbReference type="ARBA" id="ARBA00001971"/>
    </source>
</evidence>
<keyword evidence="4" id="KW-0479">Metal-binding</keyword>
<keyword evidence="3" id="KW-0349">Heme</keyword>
<proteinExistence type="inferred from homology"/>
<reference evidence="8" key="1">
    <citation type="journal article" date="2019" name="Environ. Microbiol.">
        <title>Fungal ecological strategies reflected in gene transcription - a case study of two litter decomposers.</title>
        <authorList>
            <person name="Barbi F."/>
            <person name="Kohler A."/>
            <person name="Barry K."/>
            <person name="Baskaran P."/>
            <person name="Daum C."/>
            <person name="Fauchery L."/>
            <person name="Ihrmark K."/>
            <person name="Kuo A."/>
            <person name="LaButti K."/>
            <person name="Lipzen A."/>
            <person name="Morin E."/>
            <person name="Grigoriev I.V."/>
            <person name="Henrissat B."/>
            <person name="Lindahl B."/>
            <person name="Martin F."/>
        </authorList>
    </citation>
    <scope>NUCLEOTIDE SEQUENCE</scope>
    <source>
        <strain evidence="8">JB14</strain>
    </source>
</reference>
<dbReference type="PANTHER" id="PTHR46300">
    <property type="entry name" value="P450, PUTATIVE (EUROFUNG)-RELATED-RELATED"/>
    <property type="match status" value="1"/>
</dbReference>
<dbReference type="SUPFAM" id="SSF48264">
    <property type="entry name" value="Cytochrome P450"/>
    <property type="match status" value="1"/>
</dbReference>
<dbReference type="EMBL" id="ML769469">
    <property type="protein sequence ID" value="KAE9399444.1"/>
    <property type="molecule type" value="Genomic_DNA"/>
</dbReference>
<keyword evidence="6" id="KW-0408">Iron</keyword>
<keyword evidence="7" id="KW-0503">Monooxygenase</keyword>
<comment type="cofactor">
    <cofactor evidence="1">
        <name>heme</name>
        <dbReference type="ChEBI" id="CHEBI:30413"/>
    </cofactor>
</comment>
<gene>
    <name evidence="8" type="ORF">BT96DRAFT_920104</name>
</gene>
<evidence type="ECO:0000256" key="5">
    <source>
        <dbReference type="ARBA" id="ARBA00023002"/>
    </source>
</evidence>
<dbReference type="InterPro" id="IPR036396">
    <property type="entry name" value="Cyt_P450_sf"/>
</dbReference>
<dbReference type="Gene3D" id="1.10.630.10">
    <property type="entry name" value="Cytochrome P450"/>
    <property type="match status" value="1"/>
</dbReference>
<dbReference type="GO" id="GO:0016705">
    <property type="term" value="F:oxidoreductase activity, acting on paired donors, with incorporation or reduction of molecular oxygen"/>
    <property type="evidence" value="ECO:0007669"/>
    <property type="project" value="InterPro"/>
</dbReference>